<dbReference type="EMBL" id="LUTU01000010">
    <property type="protein sequence ID" value="OAJ67105.1"/>
    <property type="molecule type" value="Genomic_DNA"/>
</dbReference>
<organism evidence="1 2">
    <name type="scientific">Gluconobacter cerinus</name>
    <dbReference type="NCBI Taxonomy" id="38307"/>
    <lineage>
        <taxon>Bacteria</taxon>
        <taxon>Pseudomonadati</taxon>
        <taxon>Pseudomonadota</taxon>
        <taxon>Alphaproteobacteria</taxon>
        <taxon>Acetobacterales</taxon>
        <taxon>Acetobacteraceae</taxon>
        <taxon>Gluconobacter</taxon>
    </lineage>
</organism>
<protein>
    <submittedName>
        <fullName evidence="1">Uncharacterized protein</fullName>
    </submittedName>
</protein>
<accession>A0A1B6VIQ6</accession>
<dbReference type="PATRIC" id="fig|38307.3.peg.2347"/>
<reference evidence="1 2" key="1">
    <citation type="submission" date="2016-03" db="EMBL/GenBank/DDBJ databases">
        <title>Draft genome sequence of Gluconobacter cerinus strain CECT 9110.</title>
        <authorList>
            <person name="Sainz F."/>
            <person name="Mas A."/>
            <person name="Torija M.J."/>
        </authorList>
    </citation>
    <scope>NUCLEOTIDE SEQUENCE [LARGE SCALE GENOMIC DNA]</scope>
    <source>
        <strain evidence="1 2">CECT 9110</strain>
    </source>
</reference>
<name>A0A1B6VIQ6_9PROT</name>
<comment type="caution">
    <text evidence="1">The sequence shown here is derived from an EMBL/GenBank/DDBJ whole genome shotgun (WGS) entry which is preliminary data.</text>
</comment>
<evidence type="ECO:0000313" key="2">
    <source>
        <dbReference type="Proteomes" id="UP000077786"/>
    </source>
</evidence>
<evidence type="ECO:0000313" key="1">
    <source>
        <dbReference type="EMBL" id="OAJ67105.1"/>
    </source>
</evidence>
<proteinExistence type="predicted"/>
<gene>
    <name evidence="1" type="ORF">A0123_02251</name>
</gene>
<dbReference type="AlphaFoldDB" id="A0A1B6VIQ6"/>
<dbReference type="Proteomes" id="UP000077786">
    <property type="component" value="Unassembled WGS sequence"/>
</dbReference>
<sequence length="102" mass="11258">MISDTQTHVRHGFDTQRSFIDRYVDFTPGLAVCSAMFARVLFHLFGSLDPGTVDQKMQRAIAAISNINSQSFLPIAQGAEIQNRPSQASQARQVFNKTVGLS</sequence>